<feature type="domain" description="Heterokaryon incompatibility" evidence="1">
    <location>
        <begin position="22"/>
        <end position="118"/>
    </location>
</feature>
<feature type="non-terminal residue" evidence="2">
    <location>
        <position position="190"/>
    </location>
</feature>
<proteinExistence type="predicted"/>
<evidence type="ECO:0000259" key="1">
    <source>
        <dbReference type="Pfam" id="PF06985"/>
    </source>
</evidence>
<name>A0AA39XUV1_9PEZI</name>
<evidence type="ECO:0000313" key="3">
    <source>
        <dbReference type="Proteomes" id="UP001174936"/>
    </source>
</evidence>
<gene>
    <name evidence="2" type="ORF">B0T16DRAFT_310797</name>
</gene>
<dbReference type="PANTHER" id="PTHR10622">
    <property type="entry name" value="HET DOMAIN-CONTAINING PROTEIN"/>
    <property type="match status" value="1"/>
</dbReference>
<evidence type="ECO:0000313" key="2">
    <source>
        <dbReference type="EMBL" id="KAK0639837.1"/>
    </source>
</evidence>
<dbReference type="EMBL" id="JAULSV010000007">
    <property type="protein sequence ID" value="KAK0639837.1"/>
    <property type="molecule type" value="Genomic_DNA"/>
</dbReference>
<organism evidence="2 3">
    <name type="scientific">Cercophora newfieldiana</name>
    <dbReference type="NCBI Taxonomy" id="92897"/>
    <lineage>
        <taxon>Eukaryota</taxon>
        <taxon>Fungi</taxon>
        <taxon>Dikarya</taxon>
        <taxon>Ascomycota</taxon>
        <taxon>Pezizomycotina</taxon>
        <taxon>Sordariomycetes</taxon>
        <taxon>Sordariomycetidae</taxon>
        <taxon>Sordariales</taxon>
        <taxon>Lasiosphaeriaceae</taxon>
        <taxon>Cercophora</taxon>
    </lineage>
</organism>
<dbReference type="InterPro" id="IPR010730">
    <property type="entry name" value="HET"/>
</dbReference>
<protein>
    <recommendedName>
        <fullName evidence="1">Heterokaryon incompatibility domain-containing protein</fullName>
    </recommendedName>
</protein>
<dbReference type="Proteomes" id="UP001174936">
    <property type="component" value="Unassembled WGS sequence"/>
</dbReference>
<reference evidence="2" key="1">
    <citation type="submission" date="2023-06" db="EMBL/GenBank/DDBJ databases">
        <title>Genome-scale phylogeny and comparative genomics of the fungal order Sordariales.</title>
        <authorList>
            <consortium name="Lawrence Berkeley National Laboratory"/>
            <person name="Hensen N."/>
            <person name="Bonometti L."/>
            <person name="Westerberg I."/>
            <person name="Brannstrom I.O."/>
            <person name="Guillou S."/>
            <person name="Cros-Aarteil S."/>
            <person name="Calhoun S."/>
            <person name="Haridas S."/>
            <person name="Kuo A."/>
            <person name="Mondo S."/>
            <person name="Pangilinan J."/>
            <person name="Riley R."/>
            <person name="Labutti K."/>
            <person name="Andreopoulos B."/>
            <person name="Lipzen A."/>
            <person name="Chen C."/>
            <person name="Yanf M."/>
            <person name="Daum C."/>
            <person name="Ng V."/>
            <person name="Clum A."/>
            <person name="Steindorff A."/>
            <person name="Ohm R."/>
            <person name="Martin F."/>
            <person name="Silar P."/>
            <person name="Natvig D."/>
            <person name="Lalanne C."/>
            <person name="Gautier V."/>
            <person name="Ament-Velasquez S.L."/>
            <person name="Kruys A."/>
            <person name="Hutchinson M.I."/>
            <person name="Powell A.J."/>
            <person name="Barry K."/>
            <person name="Miller A.N."/>
            <person name="Grigoriev I.V."/>
            <person name="Debuchy R."/>
            <person name="Gladieux P."/>
            <person name="Thoren M.H."/>
            <person name="Johannesson H."/>
        </authorList>
    </citation>
    <scope>NUCLEOTIDE SEQUENCE</scope>
    <source>
        <strain evidence="2">SMH2532-1</strain>
    </source>
</reference>
<dbReference type="PANTHER" id="PTHR10622:SF10">
    <property type="entry name" value="HET DOMAIN-CONTAINING PROTEIN"/>
    <property type="match status" value="1"/>
</dbReference>
<accession>A0AA39XUV1</accession>
<comment type="caution">
    <text evidence="2">The sequence shown here is derived from an EMBL/GenBank/DDBJ whole genome shotgun (WGS) entry which is preliminary data.</text>
</comment>
<dbReference type="AlphaFoldDB" id="A0AA39XUV1"/>
<sequence length="190" mass="21193">MRLLNARTLCFQDFIGENVPKYAILSHTWGQGEVTFQELEAYNASKASGCTVSQTTLEKPGYTKILKTAEQTVGDGLEYNCVGTCCIDKTSSAELSEAINSMMRWYERADVCYTHLADVPSGLGEAQQNELFGRSRWFTRGWTLQELIAPPELVFSADWTRIATRKDLAELVGLVTGIHDVFLTGREPVQ</sequence>
<keyword evidence="3" id="KW-1185">Reference proteome</keyword>
<dbReference type="Pfam" id="PF06985">
    <property type="entry name" value="HET"/>
    <property type="match status" value="1"/>
</dbReference>